<keyword evidence="2" id="KW-1185">Reference proteome</keyword>
<name>A0A810L008_9ACTN</name>
<dbReference type="InterPro" id="IPR018317">
    <property type="entry name" value="QueC"/>
</dbReference>
<dbReference type="OrthoDB" id="9789567at2"/>
<dbReference type="KEGG" id="aser:Asera_28320"/>
<evidence type="ECO:0000313" key="2">
    <source>
        <dbReference type="Proteomes" id="UP000680750"/>
    </source>
</evidence>
<evidence type="ECO:0000313" key="1">
    <source>
        <dbReference type="EMBL" id="BCJ28724.1"/>
    </source>
</evidence>
<dbReference type="Gene3D" id="3.40.50.620">
    <property type="entry name" value="HUPs"/>
    <property type="match status" value="1"/>
</dbReference>
<sequence>MSFRYDIDNSPEGEKARSGWDRLPLNQLRATVATVGGMTASAGRDTERWGDDMFLVARAAYLADRMSDRRSTADRWTRDIELQVPIVEYDRWTLTALNTLEELLSLLTGDRWSITTRPSSRAYTSDDMLPLPVFGSQQADEIALFSGGLDSASYAARSVSRHTKTAYIGYAHSKVKGRVSEVFRRLRASGHFRPVPVAVFNPKDMTFRSRGFLFIGTAVRAASAYQASRIVVPENGQLALNPPLTEARAASCSTRSVHPRTLYLFNRLLTELEMPLTVVNPFEQMTKGEVCQAALEAGADAETLFLTISCGHPPIQRRRSTSGHCGRCFPCLVRRSALLASIGNDRSDYQNDYGSGGDVLALRRWLCGRFTPVDLLADTPLPSTTDLGGAYETVARGRQELAQLFRSLRSDHELYLDGAA</sequence>
<dbReference type="EMBL" id="AP023354">
    <property type="protein sequence ID" value="BCJ28724.1"/>
    <property type="molecule type" value="Genomic_DNA"/>
</dbReference>
<dbReference type="Pfam" id="PF06508">
    <property type="entry name" value="QueC"/>
    <property type="match status" value="1"/>
</dbReference>
<dbReference type="InterPro" id="IPR014729">
    <property type="entry name" value="Rossmann-like_a/b/a_fold"/>
</dbReference>
<dbReference type="SUPFAM" id="SSF52402">
    <property type="entry name" value="Adenine nucleotide alpha hydrolases-like"/>
    <property type="match status" value="1"/>
</dbReference>
<reference evidence="1" key="1">
    <citation type="submission" date="2020-08" db="EMBL/GenBank/DDBJ databases">
        <title>Whole genome shotgun sequence of Actinocatenispora sera NBRC 101916.</title>
        <authorList>
            <person name="Komaki H."/>
            <person name="Tamura T."/>
        </authorList>
    </citation>
    <scope>NUCLEOTIDE SEQUENCE</scope>
    <source>
        <strain evidence="1">NBRC 101916</strain>
    </source>
</reference>
<proteinExistence type="predicted"/>
<gene>
    <name evidence="1" type="ORF">Asera_28320</name>
</gene>
<dbReference type="Proteomes" id="UP000680750">
    <property type="component" value="Chromosome"/>
</dbReference>
<accession>A0A810L008</accession>
<dbReference type="AlphaFoldDB" id="A0A810L008"/>
<dbReference type="RefSeq" id="WP_157035078.1">
    <property type="nucleotide sequence ID" value="NZ_AP023354.1"/>
</dbReference>
<evidence type="ECO:0008006" key="3">
    <source>
        <dbReference type="Google" id="ProtNLM"/>
    </source>
</evidence>
<protein>
    <recommendedName>
        <fullName evidence="3">7-cyano-7-deazaguanine synthase in queuosine biosynthesis</fullName>
    </recommendedName>
</protein>
<organism evidence="1 2">
    <name type="scientific">Actinocatenispora sera</name>
    <dbReference type="NCBI Taxonomy" id="390989"/>
    <lineage>
        <taxon>Bacteria</taxon>
        <taxon>Bacillati</taxon>
        <taxon>Actinomycetota</taxon>
        <taxon>Actinomycetes</taxon>
        <taxon>Micromonosporales</taxon>
        <taxon>Micromonosporaceae</taxon>
        <taxon>Actinocatenispora</taxon>
    </lineage>
</organism>